<evidence type="ECO:0000256" key="3">
    <source>
        <dbReference type="ARBA" id="ARBA00011245"/>
    </source>
</evidence>
<keyword evidence="5 7" id="KW-0732">Signal</keyword>
<dbReference type="Proteomes" id="UP001149090">
    <property type="component" value="Unassembled WGS sequence"/>
</dbReference>
<evidence type="ECO:0000256" key="6">
    <source>
        <dbReference type="ARBA" id="ARBA00023055"/>
    </source>
</evidence>
<evidence type="ECO:0000256" key="1">
    <source>
        <dbReference type="ARBA" id="ARBA00002053"/>
    </source>
</evidence>
<evidence type="ECO:0000256" key="7">
    <source>
        <dbReference type="SAM" id="SignalP"/>
    </source>
</evidence>
<dbReference type="InterPro" id="IPR003172">
    <property type="entry name" value="ML_dom"/>
</dbReference>
<dbReference type="OMA" id="ENDQIFC"/>
<organism evidence="9 10">
    <name type="scientific">Anaeramoeba ignava</name>
    <name type="common">Anaerobic marine amoeba</name>
    <dbReference type="NCBI Taxonomy" id="1746090"/>
    <lineage>
        <taxon>Eukaryota</taxon>
        <taxon>Metamonada</taxon>
        <taxon>Anaeramoebidae</taxon>
        <taxon>Anaeramoeba</taxon>
    </lineage>
</organism>
<sequence>MKTIFFIISLFLILTVKSVSFTNCGNGNDMIQNMSIEIQPTILHVGEAYELTVSGNLMSDIRNGSITITLYYDGILIWDSTSSLCEMIEEFSWMYCPITKGSIYFHDKLYVSDWIRGGHYTGQVISETKENDQIFCFNFDGQIDE</sequence>
<evidence type="ECO:0000256" key="2">
    <source>
        <dbReference type="ARBA" id="ARBA00006370"/>
    </source>
</evidence>
<comment type="caution">
    <text evidence="9">The sequence shown here is derived from an EMBL/GenBank/DDBJ whole genome shotgun (WGS) entry which is preliminary data.</text>
</comment>
<keyword evidence="4" id="KW-0813">Transport</keyword>
<comment type="function">
    <text evidence="1">Catalyzes the intermembrane transfer of phosphatidylglycerol and phosphatidylinositol.</text>
</comment>
<dbReference type="EMBL" id="JAPDFW010000059">
    <property type="protein sequence ID" value="KAJ5077050.1"/>
    <property type="molecule type" value="Genomic_DNA"/>
</dbReference>
<feature type="signal peptide" evidence="7">
    <location>
        <begin position="1"/>
        <end position="18"/>
    </location>
</feature>
<feature type="chain" id="PRO_5040293591" evidence="7">
    <location>
        <begin position="19"/>
        <end position="145"/>
    </location>
</feature>
<dbReference type="AlphaFoldDB" id="A0A9Q0LQW9"/>
<dbReference type="InterPro" id="IPR014756">
    <property type="entry name" value="Ig_E-set"/>
</dbReference>
<comment type="similarity">
    <text evidence="2">Belongs to the NPC2 family.</text>
</comment>
<dbReference type="PANTHER" id="PTHR11306:SF0">
    <property type="entry name" value="PHOSPHATIDYLGLYCEROL_PHOSPHATIDYLINOSITOL TRANSFER PROTEIN"/>
    <property type="match status" value="1"/>
</dbReference>
<dbReference type="PANTHER" id="PTHR11306">
    <property type="entry name" value="NIEMANN PICK TYPE C2 PROTEIN NPC2-RELATED"/>
    <property type="match status" value="1"/>
</dbReference>
<dbReference type="SMART" id="SM00737">
    <property type="entry name" value="ML"/>
    <property type="match status" value="1"/>
</dbReference>
<proteinExistence type="inferred from homology"/>
<dbReference type="OrthoDB" id="6409159at2759"/>
<feature type="domain" description="MD-2-related lipid-recognition" evidence="8">
    <location>
        <begin position="21"/>
        <end position="141"/>
    </location>
</feature>
<protein>
    <submittedName>
        <fullName evidence="9">Phosphatidylglycerol/phosphatidylinositol transfer protein</fullName>
    </submittedName>
</protein>
<accession>A0A9Q0LQW9</accession>
<dbReference type="GO" id="GO:0032934">
    <property type="term" value="F:sterol binding"/>
    <property type="evidence" value="ECO:0007669"/>
    <property type="project" value="InterPro"/>
</dbReference>
<gene>
    <name evidence="9" type="ORF">M0811_00370</name>
</gene>
<keyword evidence="10" id="KW-1185">Reference proteome</keyword>
<evidence type="ECO:0000313" key="9">
    <source>
        <dbReference type="EMBL" id="KAJ5077050.1"/>
    </source>
</evidence>
<dbReference type="SUPFAM" id="SSF81296">
    <property type="entry name" value="E set domains"/>
    <property type="match status" value="1"/>
</dbReference>
<evidence type="ECO:0000256" key="4">
    <source>
        <dbReference type="ARBA" id="ARBA00022448"/>
    </source>
</evidence>
<evidence type="ECO:0000256" key="5">
    <source>
        <dbReference type="ARBA" id="ARBA00022729"/>
    </source>
</evidence>
<evidence type="ECO:0000259" key="8">
    <source>
        <dbReference type="SMART" id="SM00737"/>
    </source>
</evidence>
<keyword evidence="6" id="KW-0445">Lipid transport</keyword>
<dbReference type="InterPro" id="IPR039670">
    <property type="entry name" value="NPC2-like"/>
</dbReference>
<reference evidence="9" key="1">
    <citation type="submission" date="2022-10" db="EMBL/GenBank/DDBJ databases">
        <title>Novel sulphate-reducing endosymbionts in the free-living metamonad Anaeramoeba.</title>
        <authorList>
            <person name="Jerlstrom-Hultqvist J."/>
            <person name="Cepicka I."/>
            <person name="Gallot-Lavallee L."/>
            <person name="Salas-Leiva D."/>
            <person name="Curtis B.A."/>
            <person name="Zahonova K."/>
            <person name="Pipaliya S."/>
            <person name="Dacks J."/>
            <person name="Roger A.J."/>
        </authorList>
    </citation>
    <scope>NUCLEOTIDE SEQUENCE</scope>
    <source>
        <strain evidence="9">BMAN</strain>
    </source>
</reference>
<comment type="subunit">
    <text evidence="3">Monomer.</text>
</comment>
<dbReference type="Pfam" id="PF02221">
    <property type="entry name" value="E1_DerP2_DerF2"/>
    <property type="match status" value="1"/>
</dbReference>
<dbReference type="Gene3D" id="2.60.40.770">
    <property type="match status" value="1"/>
</dbReference>
<dbReference type="GO" id="GO:0015918">
    <property type="term" value="P:sterol transport"/>
    <property type="evidence" value="ECO:0007669"/>
    <property type="project" value="InterPro"/>
</dbReference>
<name>A0A9Q0LQW9_ANAIG</name>
<evidence type="ECO:0000313" key="10">
    <source>
        <dbReference type="Proteomes" id="UP001149090"/>
    </source>
</evidence>